<dbReference type="GO" id="GO:0005975">
    <property type="term" value="P:carbohydrate metabolic process"/>
    <property type="evidence" value="ECO:0007669"/>
    <property type="project" value="InterPro"/>
</dbReference>
<organism evidence="8 9">
    <name type="scientific">Moelleriella libera RCEF 2490</name>
    <dbReference type="NCBI Taxonomy" id="1081109"/>
    <lineage>
        <taxon>Eukaryota</taxon>
        <taxon>Fungi</taxon>
        <taxon>Dikarya</taxon>
        <taxon>Ascomycota</taxon>
        <taxon>Pezizomycotina</taxon>
        <taxon>Sordariomycetes</taxon>
        <taxon>Hypocreomycetidae</taxon>
        <taxon>Hypocreales</taxon>
        <taxon>Clavicipitaceae</taxon>
        <taxon>Moelleriella</taxon>
    </lineage>
</organism>
<comment type="cofactor">
    <cofactor evidence="1">
        <name>Co(2+)</name>
        <dbReference type="ChEBI" id="CHEBI:48828"/>
    </cofactor>
</comment>
<keyword evidence="4" id="KW-0378">Hydrolase</keyword>
<evidence type="ECO:0000256" key="6">
    <source>
        <dbReference type="ARBA" id="ARBA00023285"/>
    </source>
</evidence>
<name>A0A162ID19_9HYPO</name>
<dbReference type="AlphaFoldDB" id="A0A162ID19"/>
<evidence type="ECO:0000313" key="9">
    <source>
        <dbReference type="Proteomes" id="UP000078544"/>
    </source>
</evidence>
<evidence type="ECO:0000313" key="8">
    <source>
        <dbReference type="EMBL" id="KZZ91693.1"/>
    </source>
</evidence>
<reference evidence="8 9" key="1">
    <citation type="journal article" date="2016" name="Genome Biol. Evol.">
        <title>Divergent and convergent evolution of fungal pathogenicity.</title>
        <authorList>
            <person name="Shang Y."/>
            <person name="Xiao G."/>
            <person name="Zheng P."/>
            <person name="Cen K."/>
            <person name="Zhan S."/>
            <person name="Wang C."/>
        </authorList>
    </citation>
    <scope>NUCLEOTIDE SEQUENCE [LARGE SCALE GENOMIC DNA]</scope>
    <source>
        <strain evidence="8 9">RCEF 2490</strain>
    </source>
</reference>
<dbReference type="SUPFAM" id="SSF88713">
    <property type="entry name" value="Glycoside hydrolase/deacetylase"/>
    <property type="match status" value="1"/>
</dbReference>
<evidence type="ECO:0000256" key="2">
    <source>
        <dbReference type="ARBA" id="ARBA00022723"/>
    </source>
</evidence>
<dbReference type="InterPro" id="IPR002509">
    <property type="entry name" value="NODB_dom"/>
</dbReference>
<gene>
    <name evidence="8" type="ORF">AAL_06447</name>
</gene>
<keyword evidence="6" id="KW-0170">Cobalt</keyword>
<keyword evidence="2" id="KW-0479">Metal-binding</keyword>
<evidence type="ECO:0000256" key="4">
    <source>
        <dbReference type="ARBA" id="ARBA00022801"/>
    </source>
</evidence>
<dbReference type="GO" id="GO:0016810">
    <property type="term" value="F:hydrolase activity, acting on carbon-nitrogen (but not peptide) bonds"/>
    <property type="evidence" value="ECO:0007669"/>
    <property type="project" value="InterPro"/>
</dbReference>
<dbReference type="GO" id="GO:0046872">
    <property type="term" value="F:metal ion binding"/>
    <property type="evidence" value="ECO:0007669"/>
    <property type="project" value="UniProtKB-KW"/>
</dbReference>
<dbReference type="InterPro" id="IPR011330">
    <property type="entry name" value="Glyco_hydro/deAcase_b/a-brl"/>
</dbReference>
<dbReference type="Gene3D" id="3.20.20.370">
    <property type="entry name" value="Glycoside hydrolase/deacetylase"/>
    <property type="match status" value="1"/>
</dbReference>
<keyword evidence="9" id="KW-1185">Reference proteome</keyword>
<evidence type="ECO:0000256" key="5">
    <source>
        <dbReference type="ARBA" id="ARBA00023277"/>
    </source>
</evidence>
<keyword evidence="5" id="KW-0119">Carbohydrate metabolism</keyword>
<dbReference type="EMBL" id="AZGY01000017">
    <property type="protein sequence ID" value="KZZ91693.1"/>
    <property type="molecule type" value="Genomic_DNA"/>
</dbReference>
<evidence type="ECO:0000256" key="3">
    <source>
        <dbReference type="ARBA" id="ARBA00022729"/>
    </source>
</evidence>
<proteinExistence type="predicted"/>
<evidence type="ECO:0000259" key="7">
    <source>
        <dbReference type="PROSITE" id="PS51677"/>
    </source>
</evidence>
<sequence>MLAITYDDGPYIYTEALLNLLRSVEVQATFFVTGSNLGKGQIDDPSTPWPGILRRMHDAGHQVGSHTWTHRDLNQANATIRRAEIIHNEMALRNIFDWIPTYFRPPYLECDVASGCGRMISDFSYHSVSTNLDTKDYMFDQPESIQQSKDRFLDGLPEDPIVNLTSFMVQVARQRGYRLVTIGECLGDPRQNWYRIVDNLE</sequence>
<evidence type="ECO:0000256" key="1">
    <source>
        <dbReference type="ARBA" id="ARBA00001941"/>
    </source>
</evidence>
<dbReference type="PROSITE" id="PS51677">
    <property type="entry name" value="NODB"/>
    <property type="match status" value="1"/>
</dbReference>
<keyword evidence="3" id="KW-0732">Signal</keyword>
<comment type="caution">
    <text evidence="8">The sequence shown here is derived from an EMBL/GenBank/DDBJ whole genome shotgun (WGS) entry which is preliminary data.</text>
</comment>
<accession>A0A162ID19</accession>
<dbReference type="Pfam" id="PF01522">
    <property type="entry name" value="Polysacc_deac_1"/>
    <property type="match status" value="1"/>
</dbReference>
<dbReference type="OrthoDB" id="407355at2759"/>
<dbReference type="Proteomes" id="UP000078544">
    <property type="component" value="Unassembled WGS sequence"/>
</dbReference>
<protein>
    <submittedName>
        <fullName evidence="8">Polysaccharide deacetylase</fullName>
    </submittedName>
</protein>
<feature type="domain" description="NodB homology" evidence="7">
    <location>
        <begin position="1"/>
        <end position="201"/>
    </location>
</feature>
<dbReference type="PANTHER" id="PTHR46471:SF4">
    <property type="entry name" value="CHITIN DEACETYLASE"/>
    <property type="match status" value="1"/>
</dbReference>
<dbReference type="PANTHER" id="PTHR46471">
    <property type="entry name" value="CHITIN DEACETYLASE"/>
    <property type="match status" value="1"/>
</dbReference>